<dbReference type="Proteomes" id="UP000306631">
    <property type="component" value="Unassembled WGS sequence"/>
</dbReference>
<dbReference type="AlphaFoldDB" id="A0A4S2CZQ4"/>
<dbReference type="RefSeq" id="WP_136004655.1">
    <property type="nucleotide sequence ID" value="NZ_SRYW01000006.1"/>
</dbReference>
<name>A0A4S2CZQ4_STEMA</name>
<accession>A0A4S2CZQ4</accession>
<comment type="caution">
    <text evidence="1">The sequence shown here is derived from an EMBL/GenBank/DDBJ whole genome shotgun (WGS) entry which is preliminary data.</text>
</comment>
<proteinExistence type="predicted"/>
<sequence>MGIIDGRPLGLAAEDAAQARLESDVIFGCVFLGFLHDALRQGVVLCWDVDPADPPAQVEQGIQALQAVLERLVALTGIHTDTVRVGQSPRYEPARRQIAIAAVSRPHGDDAARQARRQIQWTPEVEQRITELLDNDPLMEQNLDAEFGAYYGIVDHPDNTSPLVISSVRRLIPYADEGGRWNRRVPGHGLIHYDDPAWTLEQARQLPKQAGSTETAARIATWDGSGHVCGYCHGMVWAVAQVRCNFPDGRPFELGLGRNTHKLASCFGCSTFLHANGLAPSSMHLGRSDSWVPLPEGEDGVAVFNLGLGNEARHPGIVAGLNAAWATHVAGWLVAGTRIAAQDTARVPAEVRAVARTLQREAIARGRDTRAVANLFLDALTVHQKDLHRLMRFVG</sequence>
<organism evidence="1 2">
    <name type="scientific">Stenotrophomonas maltophilia</name>
    <name type="common">Pseudomonas maltophilia</name>
    <name type="synonym">Xanthomonas maltophilia</name>
    <dbReference type="NCBI Taxonomy" id="40324"/>
    <lineage>
        <taxon>Bacteria</taxon>
        <taxon>Pseudomonadati</taxon>
        <taxon>Pseudomonadota</taxon>
        <taxon>Gammaproteobacteria</taxon>
        <taxon>Lysobacterales</taxon>
        <taxon>Lysobacteraceae</taxon>
        <taxon>Stenotrophomonas</taxon>
        <taxon>Stenotrophomonas maltophilia group</taxon>
    </lineage>
</organism>
<evidence type="ECO:0000313" key="1">
    <source>
        <dbReference type="EMBL" id="TGY34618.1"/>
    </source>
</evidence>
<dbReference type="EMBL" id="SRYW01000006">
    <property type="protein sequence ID" value="TGY34618.1"/>
    <property type="molecule type" value="Genomic_DNA"/>
</dbReference>
<protein>
    <submittedName>
        <fullName evidence="1">Uncharacterized protein</fullName>
    </submittedName>
</protein>
<gene>
    <name evidence="1" type="ORF">E5352_09255</name>
</gene>
<evidence type="ECO:0000313" key="2">
    <source>
        <dbReference type="Proteomes" id="UP000306631"/>
    </source>
</evidence>
<reference evidence="1 2" key="1">
    <citation type="submission" date="2019-04" db="EMBL/GenBank/DDBJ databases">
        <title>Microbes associate with the intestines of laboratory mice.</title>
        <authorList>
            <person name="Navarre W."/>
            <person name="Wong E."/>
            <person name="Huang K."/>
            <person name="Tropini C."/>
            <person name="Ng K."/>
            <person name="Yu B."/>
        </authorList>
    </citation>
    <scope>NUCLEOTIDE SEQUENCE [LARGE SCALE GENOMIC DNA]</scope>
    <source>
        <strain evidence="1 2">NM62_B4-13</strain>
    </source>
</reference>
<dbReference type="OrthoDB" id="6058061at2"/>